<comment type="caution">
    <text evidence="2">The sequence shown here is derived from an EMBL/GenBank/DDBJ whole genome shotgun (WGS) entry which is preliminary data.</text>
</comment>
<evidence type="ECO:0000256" key="1">
    <source>
        <dbReference type="SAM" id="MobiDB-lite"/>
    </source>
</evidence>
<gene>
    <name evidence="2" type="ORF">HID58_087575</name>
</gene>
<feature type="region of interest" description="Disordered" evidence="1">
    <location>
        <begin position="102"/>
        <end position="126"/>
    </location>
</feature>
<protein>
    <submittedName>
        <fullName evidence="2">Uncharacterized protein</fullName>
    </submittedName>
</protein>
<organism evidence="2 3">
    <name type="scientific">Brassica napus</name>
    <name type="common">Rape</name>
    <dbReference type="NCBI Taxonomy" id="3708"/>
    <lineage>
        <taxon>Eukaryota</taxon>
        <taxon>Viridiplantae</taxon>
        <taxon>Streptophyta</taxon>
        <taxon>Embryophyta</taxon>
        <taxon>Tracheophyta</taxon>
        <taxon>Spermatophyta</taxon>
        <taxon>Magnoliopsida</taxon>
        <taxon>eudicotyledons</taxon>
        <taxon>Gunneridae</taxon>
        <taxon>Pentapetalae</taxon>
        <taxon>rosids</taxon>
        <taxon>malvids</taxon>
        <taxon>Brassicales</taxon>
        <taxon>Brassicaceae</taxon>
        <taxon>Brassiceae</taxon>
        <taxon>Brassica</taxon>
    </lineage>
</organism>
<dbReference type="EMBL" id="JAGKQM010000019">
    <property type="protein sequence ID" value="KAH0859314.1"/>
    <property type="molecule type" value="Genomic_DNA"/>
</dbReference>
<name>A0ABQ7XTQ2_BRANA</name>
<reference evidence="2 3" key="1">
    <citation type="submission" date="2021-05" db="EMBL/GenBank/DDBJ databases">
        <title>Genome Assembly of Synthetic Allotetraploid Brassica napus Reveals Homoeologous Exchanges between Subgenomes.</title>
        <authorList>
            <person name="Davis J.T."/>
        </authorList>
    </citation>
    <scope>NUCLEOTIDE SEQUENCE [LARGE SCALE GENOMIC DNA]</scope>
    <source>
        <strain evidence="3">cv. Da-Ae</strain>
        <tissue evidence="2">Seedling</tissue>
    </source>
</reference>
<accession>A0ABQ7XTQ2</accession>
<sequence>MSFPRRPPSLESPAAYYLSNTPVLTMTIPQVLSGDLKAGQCRKTVVTRVLRFWEARNVKKGGDLMEIELSFTLAAEVAQIHDHILRTHMLRKPMRDHCHDEMRGGNHRSDDMPGAGLVSTNPSDRMIRDASDKTTAEVVEGSKADPPLATGAAVSVGYVRLKDPPTEDVRERKKPCIS</sequence>
<evidence type="ECO:0000313" key="2">
    <source>
        <dbReference type="EMBL" id="KAH0859314.1"/>
    </source>
</evidence>
<evidence type="ECO:0000313" key="3">
    <source>
        <dbReference type="Proteomes" id="UP000824890"/>
    </source>
</evidence>
<keyword evidence="3" id="KW-1185">Reference proteome</keyword>
<dbReference type="Proteomes" id="UP000824890">
    <property type="component" value="Unassembled WGS sequence"/>
</dbReference>
<proteinExistence type="predicted"/>
<feature type="compositionally biased region" description="Basic and acidic residues" evidence="1">
    <location>
        <begin position="102"/>
        <end position="111"/>
    </location>
</feature>